<dbReference type="GO" id="GO:0003810">
    <property type="term" value="F:protein-glutamine gamma-glutamyltransferase activity"/>
    <property type="evidence" value="ECO:0007669"/>
    <property type="project" value="InterPro"/>
</dbReference>
<keyword evidence="5" id="KW-1185">Reference proteome</keyword>
<dbReference type="Pfam" id="PF00868">
    <property type="entry name" value="Transglut_N"/>
    <property type="match status" value="1"/>
</dbReference>
<dbReference type="SUPFAM" id="SSF49309">
    <property type="entry name" value="Transglutaminase, two C-terminal domains"/>
    <property type="match status" value="2"/>
</dbReference>
<protein>
    <submittedName>
        <fullName evidence="4">Protein-glutamine gamma-glutamyltransferase K</fullName>
    </submittedName>
</protein>
<evidence type="ECO:0000259" key="3">
    <source>
        <dbReference type="SMART" id="SM00460"/>
    </source>
</evidence>
<dbReference type="FunFam" id="3.90.260.10:FF:000002">
    <property type="entry name" value="Erythrocyte membrane protein band 4.2"/>
    <property type="match status" value="1"/>
</dbReference>
<dbReference type="PANTHER" id="PTHR11590:SF40">
    <property type="entry name" value="HEMOCYTE PROTEIN-GLUTAMINE GAMMA-GLUTAMYLTRANSFERASE-LIKE PROTEIN"/>
    <property type="match status" value="1"/>
</dbReference>
<dbReference type="AlphaFoldDB" id="A0A9Q1GY29"/>
<feature type="active site" evidence="2">
    <location>
        <position position="386"/>
    </location>
</feature>
<dbReference type="SMART" id="SM00460">
    <property type="entry name" value="TGc"/>
    <property type="match status" value="1"/>
</dbReference>
<dbReference type="InterPro" id="IPR036238">
    <property type="entry name" value="Transglutaminase_C_sf"/>
</dbReference>
<dbReference type="InterPro" id="IPR001102">
    <property type="entry name" value="Transglutaminase_N"/>
</dbReference>
<dbReference type="PANTHER" id="PTHR11590">
    <property type="entry name" value="PROTEIN-GLUTAMINE GAMMA-GLUTAMYLTRANSFERASE"/>
    <property type="match status" value="1"/>
</dbReference>
<dbReference type="InterPro" id="IPR002931">
    <property type="entry name" value="Transglutaminase-like"/>
</dbReference>
<proteinExistence type="inferred from homology"/>
<dbReference type="Proteomes" id="UP001152320">
    <property type="component" value="Chromosome 15"/>
</dbReference>
<feature type="domain" description="Transglutaminase-like" evidence="3">
    <location>
        <begin position="319"/>
        <end position="412"/>
    </location>
</feature>
<dbReference type="FunFam" id="2.60.40.10:FF:000171">
    <property type="entry name" value="protein-glutamine gamma-glutamyltransferase 6"/>
    <property type="match status" value="1"/>
</dbReference>
<organism evidence="4 5">
    <name type="scientific">Holothuria leucospilota</name>
    <name type="common">Black long sea cucumber</name>
    <name type="synonym">Mertensiothuria leucospilota</name>
    <dbReference type="NCBI Taxonomy" id="206669"/>
    <lineage>
        <taxon>Eukaryota</taxon>
        <taxon>Metazoa</taxon>
        <taxon>Echinodermata</taxon>
        <taxon>Eleutherozoa</taxon>
        <taxon>Echinozoa</taxon>
        <taxon>Holothuroidea</taxon>
        <taxon>Aspidochirotacea</taxon>
        <taxon>Aspidochirotida</taxon>
        <taxon>Holothuriidae</taxon>
        <taxon>Holothuria</taxon>
    </lineage>
</organism>
<dbReference type="PIRSF" id="PIRSF000459">
    <property type="entry name" value="TGM_EBP42"/>
    <property type="match status" value="1"/>
</dbReference>
<dbReference type="EMBL" id="JAIZAY010000015">
    <property type="protein sequence ID" value="KAJ8027854.1"/>
    <property type="molecule type" value="Genomic_DNA"/>
</dbReference>
<comment type="caution">
    <text evidence="4">The sequence shown here is derived from an EMBL/GenBank/DDBJ whole genome shotgun (WGS) entry which is preliminary data.</text>
</comment>
<dbReference type="SUPFAM" id="SSF54001">
    <property type="entry name" value="Cysteine proteinases"/>
    <property type="match status" value="1"/>
</dbReference>
<evidence type="ECO:0000256" key="1">
    <source>
        <dbReference type="ARBA" id="ARBA00005968"/>
    </source>
</evidence>
<dbReference type="InterPro" id="IPR050779">
    <property type="entry name" value="Transglutaminase"/>
</dbReference>
<dbReference type="InterPro" id="IPR008958">
    <property type="entry name" value="Transglutaminase_C"/>
</dbReference>
<dbReference type="InterPro" id="IPR036985">
    <property type="entry name" value="Transglutaminase-like_sf"/>
</dbReference>
<feature type="active site" evidence="2">
    <location>
        <position position="409"/>
    </location>
</feature>
<sequence length="739" mass="83182">MVRRSSRVSRTPRRFGYASSFEPYPTGARLAAAKAVRSEGRRMVPEVPMEIEKAPETEKQLKVVSVDLLKEKNGKEHHTDKYEVEELVVRRGQAFYIDVEFDHAYDAASDTISLEMLMGTRPRVSSGTRLVLPAVKKAPSHDESGVEILSSSDKKVSLKAYIESDSVIGLFDLVICTQTADEEEYRYDVETDVYVIFNPWCKHDETYMPKTSDLEEYVLNDDGMYFYGTKYQIGWAPWYQGQFEDTAIECVFSLLNKSGLNYTYWRNPHQVIRALSALINSQDDDGVLVGNWSGDYSDGVEPTDWTGSISILKEYMETGKPVKYGQCWVFGSLFTTAMRAIGIPSRTITNFASAHDSDANLTLDYHFGEDSMSLPDEDEDSIWNFHVWNDAWMARPDLPEGYGGWQAIDATPQELSRGSFRMGPASLNAIKQGHVYLDYDTKFAFAEVNAETVYWMVYKNRRKPPTVITVDSDNVGKNISTKAVGKFERHDITDLYKYSEGTQRERMAVATASKYVKSAKNFIKNVVKNIEFDVIIPDEVMLGSDFEVTVTAKNVGSTTHRVPISITGSTIYYTGVKKAQVAASKRTVTVKPGQTEDFSVTCTAEDYMSSLTEFGGFVFFIMCIVSETKQTFSVQRDFVLKKPDLNIEVDGGVSVGSPFSVTISFENPLDFPLTDCRFRVEGPGIEGHRLERYRQVKPNEKVSHRIRLTAKRAGYRSLNVTFASAEIKGVKGTKSIDIN</sequence>
<dbReference type="Pfam" id="PF01841">
    <property type="entry name" value="Transglut_core"/>
    <property type="match status" value="1"/>
</dbReference>
<dbReference type="InterPro" id="IPR023608">
    <property type="entry name" value="Transglutaminase_animal"/>
</dbReference>
<evidence type="ECO:0000256" key="2">
    <source>
        <dbReference type="PIRSR" id="PIRSR000459-1"/>
    </source>
</evidence>
<dbReference type="Gene3D" id="3.90.260.10">
    <property type="entry name" value="Transglutaminase-like"/>
    <property type="match status" value="1"/>
</dbReference>
<feature type="active site" evidence="2">
    <location>
        <position position="327"/>
    </location>
</feature>
<dbReference type="InterPro" id="IPR013783">
    <property type="entry name" value="Ig-like_fold"/>
</dbReference>
<evidence type="ECO:0000313" key="5">
    <source>
        <dbReference type="Proteomes" id="UP001152320"/>
    </source>
</evidence>
<reference evidence="4" key="1">
    <citation type="submission" date="2021-10" db="EMBL/GenBank/DDBJ databases">
        <title>Tropical sea cucumber genome reveals ecological adaptation and Cuvierian tubules defense mechanism.</title>
        <authorList>
            <person name="Chen T."/>
        </authorList>
    </citation>
    <scope>NUCLEOTIDE SEQUENCE</scope>
    <source>
        <strain evidence="4">Nanhai2018</strain>
        <tissue evidence="4">Muscle</tissue>
    </source>
</reference>
<dbReference type="Pfam" id="PF00927">
    <property type="entry name" value="Transglut_C"/>
    <property type="match status" value="2"/>
</dbReference>
<name>A0A9Q1GY29_HOLLE</name>
<dbReference type="Gene3D" id="2.60.40.10">
    <property type="entry name" value="Immunoglobulins"/>
    <property type="match status" value="3"/>
</dbReference>
<dbReference type="SUPFAM" id="SSF81296">
    <property type="entry name" value="E set domains"/>
    <property type="match status" value="1"/>
</dbReference>
<dbReference type="OrthoDB" id="437511at2759"/>
<comment type="similarity">
    <text evidence="1">Belongs to the transglutaminase superfamily. Transglutaminase family.</text>
</comment>
<dbReference type="InterPro" id="IPR014756">
    <property type="entry name" value="Ig_E-set"/>
</dbReference>
<dbReference type="FunFam" id="2.60.40.10:FF:000090">
    <property type="entry name" value="Protein-glutamine gamma-glutamyltransferase 2"/>
    <property type="match status" value="1"/>
</dbReference>
<dbReference type="InterPro" id="IPR038765">
    <property type="entry name" value="Papain-like_cys_pep_sf"/>
</dbReference>
<accession>A0A9Q1GY29</accession>
<evidence type="ECO:0000313" key="4">
    <source>
        <dbReference type="EMBL" id="KAJ8027854.1"/>
    </source>
</evidence>
<gene>
    <name evidence="4" type="ORF">HOLleu_29928</name>
</gene>